<comment type="similarity">
    <text evidence="4">Belongs to the LRWD1 family.</text>
</comment>
<dbReference type="PROSITE" id="PS50896">
    <property type="entry name" value="LISH"/>
    <property type="match status" value="1"/>
</dbReference>
<dbReference type="Gene3D" id="2.130.10.10">
    <property type="entry name" value="YVTN repeat-like/Quinoprotein amine dehydrogenase"/>
    <property type="match status" value="2"/>
</dbReference>
<evidence type="ECO:0000256" key="16">
    <source>
        <dbReference type="ARBA" id="ARBA00033046"/>
    </source>
</evidence>
<dbReference type="SUPFAM" id="SSF52058">
    <property type="entry name" value="L domain-like"/>
    <property type="match status" value="1"/>
</dbReference>
<evidence type="ECO:0000256" key="18">
    <source>
        <dbReference type="ARBA" id="ARBA00049982"/>
    </source>
</evidence>
<feature type="repeat" description="WD" evidence="19">
    <location>
        <begin position="451"/>
        <end position="492"/>
    </location>
</feature>
<evidence type="ECO:0000259" key="22">
    <source>
        <dbReference type="Pfam" id="PF23602"/>
    </source>
</evidence>
<evidence type="ECO:0000256" key="2">
    <source>
        <dbReference type="ARBA" id="ARBA00004574"/>
    </source>
</evidence>
<dbReference type="AlphaFoldDB" id="A0A6G0U990"/>
<evidence type="ECO:0000256" key="19">
    <source>
        <dbReference type="PROSITE-ProRule" id="PRU00221"/>
    </source>
</evidence>
<proteinExistence type="inferred from homology"/>
<comment type="caution">
    <text evidence="23">The sequence shown here is derived from an EMBL/GenBank/DDBJ whole genome shotgun (WGS) entry which is preliminary data.</text>
</comment>
<dbReference type="InterPro" id="IPR032675">
    <property type="entry name" value="LRR_dom_sf"/>
</dbReference>
<evidence type="ECO:0000256" key="9">
    <source>
        <dbReference type="ARBA" id="ARBA00022737"/>
    </source>
</evidence>
<feature type="region of interest" description="Disordered" evidence="20">
    <location>
        <begin position="1"/>
        <end position="20"/>
    </location>
</feature>
<dbReference type="CDD" id="cd00200">
    <property type="entry name" value="WD40"/>
    <property type="match status" value="1"/>
</dbReference>
<evidence type="ECO:0000256" key="1">
    <source>
        <dbReference type="ARBA" id="ARBA00004123"/>
    </source>
</evidence>
<keyword evidence="7 19" id="KW-0853">WD repeat</keyword>
<evidence type="ECO:0000256" key="8">
    <source>
        <dbReference type="ARBA" id="ARBA00022705"/>
    </source>
</evidence>
<dbReference type="InterPro" id="IPR007582">
    <property type="entry name" value="TFIID_NTD2"/>
</dbReference>
<evidence type="ECO:0000256" key="14">
    <source>
        <dbReference type="ARBA" id="ARBA00023242"/>
    </source>
</evidence>
<dbReference type="GO" id="GO:0016251">
    <property type="term" value="F:RNA polymerase II general transcription initiation factor activity"/>
    <property type="evidence" value="ECO:0007669"/>
    <property type="project" value="TreeGrafter"/>
</dbReference>
<name>A0A6G0U990_APHGL</name>
<dbReference type="GO" id="GO:0000776">
    <property type="term" value="C:kinetochore"/>
    <property type="evidence" value="ECO:0007669"/>
    <property type="project" value="UniProtKB-KW"/>
</dbReference>
<evidence type="ECO:0000256" key="15">
    <source>
        <dbReference type="ARBA" id="ARBA00023328"/>
    </source>
</evidence>
<reference evidence="23 24" key="1">
    <citation type="submission" date="2019-08" db="EMBL/GenBank/DDBJ databases">
        <title>The genome of the soybean aphid Biotype 1, its phylome, world population structure and adaptation to the North American continent.</title>
        <authorList>
            <person name="Giordano R."/>
            <person name="Donthu R.K."/>
            <person name="Hernandez A.G."/>
            <person name="Wright C.L."/>
            <person name="Zimin A.V."/>
        </authorList>
    </citation>
    <scope>NUCLEOTIDE SEQUENCE [LARGE SCALE GENOMIC DNA]</scope>
    <source>
        <tissue evidence="23">Whole aphids</tissue>
    </source>
</reference>
<dbReference type="Gene3D" id="3.80.10.10">
    <property type="entry name" value="Ribonuclease Inhibitor"/>
    <property type="match status" value="1"/>
</dbReference>
<dbReference type="GO" id="GO:0005737">
    <property type="term" value="C:cytoplasm"/>
    <property type="evidence" value="ECO:0007669"/>
    <property type="project" value="UniProtKB-ARBA"/>
</dbReference>
<dbReference type="PANTHER" id="PTHR19879:SF1">
    <property type="entry name" value="CANNONBALL-RELATED"/>
    <property type="match status" value="1"/>
</dbReference>
<dbReference type="InterPro" id="IPR001680">
    <property type="entry name" value="WD40_rpt"/>
</dbReference>
<dbReference type="Proteomes" id="UP000475862">
    <property type="component" value="Unassembled WGS sequence"/>
</dbReference>
<evidence type="ECO:0000256" key="10">
    <source>
        <dbReference type="ARBA" id="ARBA00022838"/>
    </source>
</evidence>
<evidence type="ECO:0000256" key="17">
    <source>
        <dbReference type="ARBA" id="ARBA00044130"/>
    </source>
</evidence>
<keyword evidence="15" id="KW-0137">Centromere</keyword>
<dbReference type="FunFam" id="2.130.10.10:FF:000243">
    <property type="entry name" value="Transcription initiation factor TFIID subunit 5"/>
    <property type="match status" value="1"/>
</dbReference>
<evidence type="ECO:0000256" key="6">
    <source>
        <dbReference type="ARBA" id="ARBA00015536"/>
    </source>
</evidence>
<comment type="similarity">
    <text evidence="18">Belongs to the tilB family.</text>
</comment>
<dbReference type="Pfam" id="PF14580">
    <property type="entry name" value="LRR_9"/>
    <property type="match status" value="1"/>
</dbReference>
<feature type="repeat" description="WD" evidence="19">
    <location>
        <begin position="493"/>
        <end position="534"/>
    </location>
</feature>
<dbReference type="InterPro" id="IPR019775">
    <property type="entry name" value="WD40_repeat_CS"/>
</dbReference>
<dbReference type="InterPro" id="IPR006594">
    <property type="entry name" value="LisH"/>
</dbReference>
<evidence type="ECO:0000313" key="23">
    <source>
        <dbReference type="EMBL" id="KAE9545517.1"/>
    </source>
</evidence>
<protein>
    <recommendedName>
        <fullName evidence="6">Leucine-rich repeat and WD repeat-containing protein 1</fullName>
    </recommendedName>
    <alternativeName>
        <fullName evidence="16">Origin recognition complex-associated protein</fullName>
    </alternativeName>
    <alternativeName>
        <fullName evidence="17">Transcription initiation factor TFIID subunit 5</fullName>
    </alternativeName>
</protein>
<evidence type="ECO:0000256" key="13">
    <source>
        <dbReference type="ARBA" id="ARBA00023163"/>
    </source>
</evidence>
<dbReference type="PROSITE" id="PS50294">
    <property type="entry name" value="WD_REPEATS_REGION"/>
    <property type="match status" value="4"/>
</dbReference>
<dbReference type="SUPFAM" id="SSF50978">
    <property type="entry name" value="WD40 repeat-like"/>
    <property type="match status" value="1"/>
</dbReference>
<dbReference type="CDD" id="cd00298">
    <property type="entry name" value="ACD_sHsps_p23-like"/>
    <property type="match status" value="1"/>
</dbReference>
<comment type="similarity">
    <text evidence="5">Belongs to the WD repeat TAF5 family.</text>
</comment>
<gene>
    <name evidence="23" type="ORF">AGLY_001060</name>
</gene>
<evidence type="ECO:0000256" key="5">
    <source>
        <dbReference type="ARBA" id="ARBA00009435"/>
    </source>
</evidence>
<dbReference type="EMBL" id="VYZN01000001">
    <property type="protein sequence ID" value="KAE9545517.1"/>
    <property type="molecule type" value="Genomic_DNA"/>
</dbReference>
<evidence type="ECO:0000256" key="3">
    <source>
        <dbReference type="ARBA" id="ARBA00004629"/>
    </source>
</evidence>
<keyword evidence="14" id="KW-0539">Nucleus</keyword>
<dbReference type="PROSITE" id="PS51450">
    <property type="entry name" value="LRR"/>
    <property type="match status" value="2"/>
</dbReference>
<keyword evidence="24" id="KW-1185">Reference proteome</keyword>
<dbReference type="CDD" id="cd08044">
    <property type="entry name" value="TAF5_NTD2"/>
    <property type="match status" value="1"/>
</dbReference>
<dbReference type="PRINTS" id="PR00320">
    <property type="entry name" value="GPROTEINBRPT"/>
</dbReference>
<keyword evidence="11" id="KW-0779">Telomere</keyword>
<evidence type="ECO:0000256" key="11">
    <source>
        <dbReference type="ARBA" id="ARBA00022895"/>
    </source>
</evidence>
<feature type="repeat" description="WD" evidence="19">
    <location>
        <begin position="409"/>
        <end position="442"/>
    </location>
</feature>
<dbReference type="GO" id="GO:0000781">
    <property type="term" value="C:chromosome, telomeric region"/>
    <property type="evidence" value="ECO:0007669"/>
    <property type="project" value="UniProtKB-SubCell"/>
</dbReference>
<dbReference type="SMART" id="SM00320">
    <property type="entry name" value="WD40"/>
    <property type="match status" value="6"/>
</dbReference>
<evidence type="ECO:0000259" key="21">
    <source>
        <dbReference type="Pfam" id="PF04494"/>
    </source>
</evidence>
<keyword evidence="13" id="KW-0804">Transcription</keyword>
<dbReference type="InterPro" id="IPR001611">
    <property type="entry name" value="Leu-rich_rpt"/>
</dbReference>
<keyword evidence="9" id="KW-0677">Repeat</keyword>
<feature type="repeat" description="WD" evidence="19">
    <location>
        <begin position="535"/>
        <end position="576"/>
    </location>
</feature>
<keyword evidence="8" id="KW-0235">DNA replication</keyword>
<comment type="subcellular location">
    <subcellularLocation>
        <location evidence="3">Chromosome</location>
        <location evidence="3">Centromere</location>
        <location evidence="3">Kinetochore</location>
    </subcellularLocation>
    <subcellularLocation>
        <location evidence="2">Chromosome</location>
        <location evidence="2">Telomere</location>
    </subcellularLocation>
    <subcellularLocation>
        <location evidence="1">Nucleus</location>
    </subcellularLocation>
</comment>
<evidence type="ECO:0000256" key="20">
    <source>
        <dbReference type="SAM" id="MobiDB-lite"/>
    </source>
</evidence>
<keyword evidence="10" id="KW-0995">Kinetochore</keyword>
<dbReference type="PANTHER" id="PTHR19879">
    <property type="entry name" value="TRANSCRIPTION INITIATION FACTOR TFIID"/>
    <property type="match status" value="1"/>
</dbReference>
<dbReference type="SUPFAM" id="SSF160897">
    <property type="entry name" value="Taf5 N-terminal domain-like"/>
    <property type="match status" value="1"/>
</dbReference>
<dbReference type="GO" id="GO:0005929">
    <property type="term" value="C:cilium"/>
    <property type="evidence" value="ECO:0007669"/>
    <property type="project" value="UniProtKB-SubCell"/>
</dbReference>
<keyword evidence="12" id="KW-0805">Transcription regulation</keyword>
<evidence type="ECO:0000256" key="4">
    <source>
        <dbReference type="ARBA" id="ARBA00007545"/>
    </source>
</evidence>
<dbReference type="GO" id="GO:0006260">
    <property type="term" value="P:DNA replication"/>
    <property type="evidence" value="ECO:0007669"/>
    <property type="project" value="UniProtKB-KW"/>
</dbReference>
<dbReference type="InterPro" id="IPR020472">
    <property type="entry name" value="WD40_PAC1"/>
</dbReference>
<accession>A0A6G0U990</accession>
<dbReference type="OrthoDB" id="10266330at2759"/>
<evidence type="ECO:0000256" key="12">
    <source>
        <dbReference type="ARBA" id="ARBA00023015"/>
    </source>
</evidence>
<evidence type="ECO:0000256" key="7">
    <source>
        <dbReference type="ARBA" id="ARBA00022574"/>
    </source>
</evidence>
<dbReference type="InterPro" id="IPR036322">
    <property type="entry name" value="WD40_repeat_dom_sf"/>
</dbReference>
<dbReference type="InterPro" id="IPR056496">
    <property type="entry name" value="CS_DNAAF11_C"/>
</dbReference>
<dbReference type="GO" id="GO:0006367">
    <property type="term" value="P:transcription initiation at RNA polymerase II promoter"/>
    <property type="evidence" value="ECO:0007669"/>
    <property type="project" value="TreeGrafter"/>
</dbReference>
<dbReference type="PROSITE" id="PS00678">
    <property type="entry name" value="WD_REPEATS_1"/>
    <property type="match status" value="1"/>
</dbReference>
<dbReference type="GO" id="GO:0005669">
    <property type="term" value="C:transcription factor TFIID complex"/>
    <property type="evidence" value="ECO:0007669"/>
    <property type="project" value="TreeGrafter"/>
</dbReference>
<evidence type="ECO:0000313" key="24">
    <source>
        <dbReference type="Proteomes" id="UP000475862"/>
    </source>
</evidence>
<dbReference type="Pfam" id="PF04494">
    <property type="entry name" value="TFIID_NTD2"/>
    <property type="match status" value="1"/>
</dbReference>
<feature type="region of interest" description="Disordered" evidence="20">
    <location>
        <begin position="257"/>
        <end position="297"/>
    </location>
</feature>
<sequence>MEEDIKPDIKPVIDETPKEPDEKKTSLCVALKILKKYNLNSTAETLKKEANLTDSAYNTSEHDVNNALNIFKSQGDPSVYENAYITLSKFVETSLDIYKHELSCVLYPVFVHMYLDLVCNRYEAEALRFMNKFGPIQESYYQADIKNLAIITKKEELDDNALISNYKSNEFVVRMSRDTLSLLKRHLKEKKQTVLLDIVQENLFFDVYEGIARNKQQIDAVAGGMIGEGTRQDNKSRVYYGLLKEPDLQTAAATVNLDEDEEETQESEKPKKKKSKSNPLLSKKTKIDPNAPPLDRMPLPQLREIDKKIKVQAVLDSAKRVALNHETLPSICCYTLLNCSNAVNCATISDDATMLAVGMANSRVRVWSLVPQKLRAMKTADQLLDIDLESDDVMHRILDDRSAETTRTLLGHYGPVYQVSFSPDKTLLLSCSEDCTIRLWSLLLWSCVVAYKGSYHPVFDVKFSLHGYYFATASRDRTARLWATDNYQTLRLFAGHFSDVDCCQFHPNSNYIATGSSDRTVRLWDCVTGEQVRLMTGHKGEILTLCFSNEGRVLASAGNDCNVLLWDIAHGHLIAMLTGHNGPIYTITFSRDSTILATGSHDCKIMLWDYSKLLEDLSLDDMNVHNPTVVNNSSKYLLRAFGTKNSPVIHLFFSRQNLNKLKKLEYLNLALNCIEKIENLDRCESLNKLDLTMNFIGKLDSIESLKYNTHLRTLYLTGNPCTDYNGYREYVIGTLPQIDVLDGIDVTSFDKLVAKQQLSNVTPKIIAQQKTYENFRIKQKKSSKSLNITEETLETYEKNYEESDEDFWSQPSENTPECRVEMALHSRRAQRKQDEAKKTPKEELWTPKLFAEDGRPYNLNQAKVPYKMENEHNKYVLTVHVYKFMDTSELDVDVQPTYVRVTIRKKILQLALDEEVRVDESNAKRLIGSKQLEITMPKVKQIICPVKKQCVIDKDFHNENKSKLTDEIFDSQKQVEFWNITNSSTSVKKIEDNNLKDFVDNSEVPPLE</sequence>
<dbReference type="InterPro" id="IPR015943">
    <property type="entry name" value="WD40/YVTN_repeat-like_dom_sf"/>
</dbReference>
<dbReference type="PROSITE" id="PS50082">
    <property type="entry name" value="WD_REPEATS_2"/>
    <property type="match status" value="5"/>
</dbReference>
<keyword evidence="11" id="KW-0158">Chromosome</keyword>
<dbReference type="Pfam" id="PF23602">
    <property type="entry name" value="CS_DNAAF11_C"/>
    <property type="match status" value="1"/>
</dbReference>
<feature type="domain" description="TFIID subunit TAF5 NTD2" evidence="21">
    <location>
        <begin position="75"/>
        <end position="203"/>
    </location>
</feature>
<dbReference type="InterPro" id="IPR037264">
    <property type="entry name" value="TFIID_NTD2_sf"/>
</dbReference>
<organism evidence="23 24">
    <name type="scientific">Aphis glycines</name>
    <name type="common">Soybean aphid</name>
    <dbReference type="NCBI Taxonomy" id="307491"/>
    <lineage>
        <taxon>Eukaryota</taxon>
        <taxon>Metazoa</taxon>
        <taxon>Ecdysozoa</taxon>
        <taxon>Arthropoda</taxon>
        <taxon>Hexapoda</taxon>
        <taxon>Insecta</taxon>
        <taxon>Pterygota</taxon>
        <taxon>Neoptera</taxon>
        <taxon>Paraneoptera</taxon>
        <taxon>Hemiptera</taxon>
        <taxon>Sternorrhyncha</taxon>
        <taxon>Aphidomorpha</taxon>
        <taxon>Aphidoidea</taxon>
        <taxon>Aphididae</taxon>
        <taxon>Aphidini</taxon>
        <taxon>Aphis</taxon>
        <taxon>Aphis</taxon>
    </lineage>
</organism>
<dbReference type="Pfam" id="PF00400">
    <property type="entry name" value="WD40"/>
    <property type="match status" value="6"/>
</dbReference>
<dbReference type="Gene3D" id="1.25.40.500">
    <property type="entry name" value="TFIID subunit TAF5, NTD2 domain"/>
    <property type="match status" value="1"/>
</dbReference>
<feature type="domain" description="Dynein axonemal assembly factor 11-like CS" evidence="22">
    <location>
        <begin position="821"/>
        <end position="938"/>
    </location>
</feature>
<feature type="repeat" description="WD" evidence="19">
    <location>
        <begin position="577"/>
        <end position="609"/>
    </location>
</feature>